<sequence>MASSNHNSDAYTATLSPTSSLSVSIPNSNNNNNMFGSHHSQLMSSSISSLSSPTTAARQSSSHISKTYRQSSQLFLTRRMPEALSTILPLVTPPAGLGETAETSAENEPAPIAQASRTTRIKVWSLYLTILNGILELEPDEGKDSFGTQEYRALCSKVRDGEIWEEVVRNGYHGIEGNVDSDVVINLATLLLAHARTQTLNQKRLETYLAASQEPNLDLAQRLEATQSSASSSKHRRSASKSKATSGADTPRDLNARVKILELYTLHVLLRNNEWDYAREFISVSSVLDEERRDAFLQALQSLQEDQQEQERNEQEEKERQDEQLRKDLEEAKRLRSENENRERKRLEEERARREGSEVDYGIEKTPGSANGSSKGRRTTRENPSALSKPKAPKGKPAGPPSMSARASMILSNLRVVLEQIGSQFKTNPMLLMRFMAFIIGILVMFGNQRVRERISRILGSGWNKLKATAGMGVKVSYI</sequence>
<feature type="compositionally biased region" description="Polar residues" evidence="1">
    <location>
        <begin position="1"/>
        <end position="13"/>
    </location>
</feature>
<name>A0ABR1RHC2_9PEZI</name>
<gene>
    <name evidence="3" type="ORF">PG991_009651</name>
</gene>
<feature type="compositionally biased region" description="Basic and acidic residues" evidence="1">
    <location>
        <begin position="309"/>
        <end position="357"/>
    </location>
</feature>
<keyword evidence="2" id="KW-0812">Transmembrane</keyword>
<keyword evidence="2" id="KW-0472">Membrane</keyword>
<evidence type="ECO:0000313" key="4">
    <source>
        <dbReference type="Proteomes" id="UP001396898"/>
    </source>
</evidence>
<keyword evidence="2" id="KW-1133">Transmembrane helix</keyword>
<evidence type="ECO:0000313" key="3">
    <source>
        <dbReference type="EMBL" id="KAK8012276.1"/>
    </source>
</evidence>
<feature type="compositionally biased region" description="Low complexity" evidence="1">
    <location>
        <begin position="14"/>
        <end position="52"/>
    </location>
</feature>
<feature type="region of interest" description="Disordered" evidence="1">
    <location>
        <begin position="223"/>
        <end position="250"/>
    </location>
</feature>
<feature type="region of interest" description="Disordered" evidence="1">
    <location>
        <begin position="304"/>
        <end position="404"/>
    </location>
</feature>
<evidence type="ECO:0008006" key="5">
    <source>
        <dbReference type="Google" id="ProtNLM"/>
    </source>
</evidence>
<evidence type="ECO:0000256" key="2">
    <source>
        <dbReference type="SAM" id="Phobius"/>
    </source>
</evidence>
<accession>A0ABR1RHC2</accession>
<proteinExistence type="predicted"/>
<dbReference type="Proteomes" id="UP001396898">
    <property type="component" value="Unassembled WGS sequence"/>
</dbReference>
<feature type="region of interest" description="Disordered" evidence="1">
    <location>
        <begin position="1"/>
        <end position="65"/>
    </location>
</feature>
<protein>
    <recommendedName>
        <fullName evidence="5">Peroxin 26</fullName>
    </recommendedName>
</protein>
<keyword evidence="4" id="KW-1185">Reference proteome</keyword>
<evidence type="ECO:0000256" key="1">
    <source>
        <dbReference type="SAM" id="MobiDB-lite"/>
    </source>
</evidence>
<dbReference type="EMBL" id="JAQQWI010000015">
    <property type="protein sequence ID" value="KAK8012276.1"/>
    <property type="molecule type" value="Genomic_DNA"/>
</dbReference>
<organism evidence="3 4">
    <name type="scientific">Apiospora marii</name>
    <dbReference type="NCBI Taxonomy" id="335849"/>
    <lineage>
        <taxon>Eukaryota</taxon>
        <taxon>Fungi</taxon>
        <taxon>Dikarya</taxon>
        <taxon>Ascomycota</taxon>
        <taxon>Pezizomycotina</taxon>
        <taxon>Sordariomycetes</taxon>
        <taxon>Xylariomycetidae</taxon>
        <taxon>Amphisphaeriales</taxon>
        <taxon>Apiosporaceae</taxon>
        <taxon>Apiospora</taxon>
    </lineage>
</organism>
<comment type="caution">
    <text evidence="3">The sequence shown here is derived from an EMBL/GenBank/DDBJ whole genome shotgun (WGS) entry which is preliminary data.</text>
</comment>
<feature type="transmembrane region" description="Helical" evidence="2">
    <location>
        <begin position="430"/>
        <end position="447"/>
    </location>
</feature>
<reference evidence="3 4" key="1">
    <citation type="submission" date="2023-01" db="EMBL/GenBank/DDBJ databases">
        <title>Analysis of 21 Apiospora genomes using comparative genomics revels a genus with tremendous synthesis potential of carbohydrate active enzymes and secondary metabolites.</title>
        <authorList>
            <person name="Sorensen T."/>
        </authorList>
    </citation>
    <scope>NUCLEOTIDE SEQUENCE [LARGE SCALE GENOMIC DNA]</scope>
    <source>
        <strain evidence="3 4">CBS 20057</strain>
    </source>
</reference>
<feature type="compositionally biased region" description="Polar residues" evidence="1">
    <location>
        <begin position="53"/>
        <end position="65"/>
    </location>
</feature>